<dbReference type="Gene3D" id="3.80.10.10">
    <property type="entry name" value="Ribonuclease Inhibitor"/>
    <property type="match status" value="1"/>
</dbReference>
<dbReference type="InterPro" id="IPR002273">
    <property type="entry name" value="LSH_rcpt"/>
</dbReference>
<dbReference type="GO" id="GO:0004964">
    <property type="term" value="F:luteinizing hormone receptor activity"/>
    <property type="evidence" value="ECO:0007669"/>
    <property type="project" value="InterPro"/>
</dbReference>
<organism evidence="1 2">
    <name type="scientific">Menidia menidia</name>
    <name type="common">Atlantic silverside</name>
    <dbReference type="NCBI Taxonomy" id="238744"/>
    <lineage>
        <taxon>Eukaryota</taxon>
        <taxon>Metazoa</taxon>
        <taxon>Chordata</taxon>
        <taxon>Craniata</taxon>
        <taxon>Vertebrata</taxon>
        <taxon>Euteleostomi</taxon>
        <taxon>Actinopterygii</taxon>
        <taxon>Neopterygii</taxon>
        <taxon>Teleostei</taxon>
        <taxon>Neoteleostei</taxon>
        <taxon>Acanthomorphata</taxon>
        <taxon>Ovalentaria</taxon>
        <taxon>Atherinomorphae</taxon>
        <taxon>Atheriniformes</taxon>
        <taxon>Atherinopsidae</taxon>
        <taxon>Menidiinae</taxon>
        <taxon>Menidia</taxon>
    </lineage>
</organism>
<keyword evidence="2" id="KW-1185">Reference proteome</keyword>
<accession>A0A8S4BYA9</accession>
<dbReference type="AlphaFoldDB" id="A0A8S4BYA9"/>
<dbReference type="OrthoDB" id="5981530at2759"/>
<protein>
    <submittedName>
        <fullName evidence="1">(Atlantic silverside) hypothetical protein</fullName>
    </submittedName>
</protein>
<gene>
    <name evidence="1" type="ORF">MMEN_LOCUS20766</name>
</gene>
<name>A0A8S4BYA9_9TELE</name>
<reference evidence="1" key="1">
    <citation type="submission" date="2021-05" db="EMBL/GenBank/DDBJ databases">
        <authorList>
            <person name="Tigano A."/>
        </authorList>
    </citation>
    <scope>NUCLEOTIDE SEQUENCE</scope>
</reference>
<dbReference type="Proteomes" id="UP000677803">
    <property type="component" value="Unassembled WGS sequence"/>
</dbReference>
<evidence type="ECO:0000313" key="1">
    <source>
        <dbReference type="EMBL" id="CAG6017497.1"/>
    </source>
</evidence>
<dbReference type="Pfam" id="PF13855">
    <property type="entry name" value="LRR_8"/>
    <property type="match status" value="1"/>
</dbReference>
<dbReference type="SUPFAM" id="SSF52058">
    <property type="entry name" value="L domain-like"/>
    <property type="match status" value="1"/>
</dbReference>
<dbReference type="EMBL" id="CAJRST010039999">
    <property type="protein sequence ID" value="CAG6017497.1"/>
    <property type="molecule type" value="Genomic_DNA"/>
</dbReference>
<dbReference type="InterPro" id="IPR001611">
    <property type="entry name" value="Leu-rich_rpt"/>
</dbReference>
<comment type="caution">
    <text evidence="1">The sequence shown here is derived from an EMBL/GenBank/DDBJ whole genome shotgun (WGS) entry which is preliminary data.</text>
</comment>
<dbReference type="InterPro" id="IPR032675">
    <property type="entry name" value="LRR_dom_sf"/>
</dbReference>
<dbReference type="GO" id="GO:0016020">
    <property type="term" value="C:membrane"/>
    <property type="evidence" value="ECO:0007669"/>
    <property type="project" value="InterPro"/>
</dbReference>
<dbReference type="PRINTS" id="PR01144">
    <property type="entry name" value="LSHRECEPTOR"/>
</dbReference>
<proteinExistence type="predicted"/>
<sequence length="102" mass="11397">MNQDGSNVNYSYAGDVAKLSEGYRQKSEIAQSVTLETIEALAFNNLLNLSEIFIKNTKSLVHIDRRAFNNLPKLHYLSISNTGITVFPDLTSINSLESDFIL</sequence>
<evidence type="ECO:0000313" key="2">
    <source>
        <dbReference type="Proteomes" id="UP000677803"/>
    </source>
</evidence>